<sequence length="179" mass="19954">MVIDDLMTDAITLHGLGFIQIQLEANQRLHVWHPELPRRRCFAHSAIHNHRFSFISRVMVGQQHNHDYLACPDPEGDYTLYLHEGPRTAGGNRPWVKDGRCHLIHAGQSYAYHRTEPGGNGRVATLLTKTEAFSLGAHSSCRAGVEPDSAFDRYQWPAARLWEVVADVLGHGAVAGGRS</sequence>
<reference evidence="1 2" key="1">
    <citation type="submission" date="2018-03" db="EMBL/GenBank/DDBJ databases">
        <title>Draft genome sequence of the plant growth promoting rhizobacterium Pseudomonas protegens strain BNJ-SS-45 isolated from wheat (Triticum aestivum) rhizosphere.</title>
        <authorList>
            <person name="Bajpai A."/>
            <person name="Shende K."/>
            <person name="Meena N."/>
            <person name="Upadhyayula S.R."/>
            <person name="Suravajhala P."/>
            <person name="Medicherla K.M."/>
            <person name="Johri B.N."/>
        </authorList>
    </citation>
    <scope>NUCLEOTIDE SEQUENCE [LARGE SCALE GENOMIC DNA]</scope>
    <source>
        <strain evidence="1 2">BNJ-SS-45</strain>
    </source>
</reference>
<proteinExistence type="predicted"/>
<dbReference type="AlphaFoldDB" id="A0A2T6GB53"/>
<accession>A0A2T6GB53</accession>
<dbReference type="Proteomes" id="UP000244178">
    <property type="component" value="Unassembled WGS sequence"/>
</dbReference>
<organism evidence="1 2">
    <name type="scientific">Pseudomonas protegens</name>
    <dbReference type="NCBI Taxonomy" id="380021"/>
    <lineage>
        <taxon>Bacteria</taxon>
        <taxon>Pseudomonadati</taxon>
        <taxon>Pseudomonadota</taxon>
        <taxon>Gammaproteobacteria</taxon>
        <taxon>Pseudomonadales</taxon>
        <taxon>Pseudomonadaceae</taxon>
        <taxon>Pseudomonas</taxon>
    </lineage>
</organism>
<dbReference type="RefSeq" id="WP_108546529.1">
    <property type="nucleotide sequence ID" value="NZ_PYJM01000014.1"/>
</dbReference>
<gene>
    <name evidence="1" type="ORF">C5U62_32205</name>
</gene>
<evidence type="ECO:0000313" key="1">
    <source>
        <dbReference type="EMBL" id="PUA41388.1"/>
    </source>
</evidence>
<comment type="caution">
    <text evidence="1">The sequence shown here is derived from an EMBL/GenBank/DDBJ whole genome shotgun (WGS) entry which is preliminary data.</text>
</comment>
<protein>
    <submittedName>
        <fullName evidence="1">Uncharacterized protein</fullName>
    </submittedName>
</protein>
<evidence type="ECO:0000313" key="2">
    <source>
        <dbReference type="Proteomes" id="UP000244178"/>
    </source>
</evidence>
<name>A0A2T6GB53_9PSED</name>
<dbReference type="EMBL" id="PYJM01000014">
    <property type="protein sequence ID" value="PUA41388.1"/>
    <property type="molecule type" value="Genomic_DNA"/>
</dbReference>